<dbReference type="InterPro" id="IPR009057">
    <property type="entry name" value="Homeodomain-like_sf"/>
</dbReference>
<evidence type="ECO:0000256" key="2">
    <source>
        <dbReference type="PROSITE-ProRule" id="PRU00335"/>
    </source>
</evidence>
<proteinExistence type="predicted"/>
<evidence type="ECO:0000259" key="3">
    <source>
        <dbReference type="PROSITE" id="PS50977"/>
    </source>
</evidence>
<dbReference type="PANTHER" id="PTHR30328">
    <property type="entry name" value="TRANSCRIPTIONAL REPRESSOR"/>
    <property type="match status" value="1"/>
</dbReference>
<dbReference type="AlphaFoldDB" id="A0A2S7VPX9"/>
<dbReference type="Gene3D" id="1.10.357.10">
    <property type="entry name" value="Tetracycline Repressor, domain 2"/>
    <property type="match status" value="1"/>
</dbReference>
<dbReference type="SUPFAM" id="SSF46689">
    <property type="entry name" value="Homeodomain-like"/>
    <property type="match status" value="1"/>
</dbReference>
<dbReference type="EMBL" id="MSCI01000001">
    <property type="protein sequence ID" value="PQJ64206.1"/>
    <property type="molecule type" value="Genomic_DNA"/>
</dbReference>
<dbReference type="RefSeq" id="WP_105023833.1">
    <property type="nucleotide sequence ID" value="NZ_MSCI01000001.1"/>
</dbReference>
<dbReference type="Proteomes" id="UP000238707">
    <property type="component" value="Unassembled WGS sequence"/>
</dbReference>
<dbReference type="PANTHER" id="PTHR30328:SF54">
    <property type="entry name" value="HTH-TYPE TRANSCRIPTIONAL REPRESSOR SCO4008"/>
    <property type="match status" value="1"/>
</dbReference>
<dbReference type="GO" id="GO:0003677">
    <property type="term" value="F:DNA binding"/>
    <property type="evidence" value="ECO:0007669"/>
    <property type="project" value="UniProtKB-UniRule"/>
</dbReference>
<comment type="caution">
    <text evidence="4">The sequence shown here is derived from an EMBL/GenBank/DDBJ whole genome shotgun (WGS) entry which is preliminary data.</text>
</comment>
<evidence type="ECO:0000256" key="1">
    <source>
        <dbReference type="ARBA" id="ARBA00023125"/>
    </source>
</evidence>
<dbReference type="InterPro" id="IPR050109">
    <property type="entry name" value="HTH-type_TetR-like_transc_reg"/>
</dbReference>
<feature type="DNA-binding region" description="H-T-H motif" evidence="2">
    <location>
        <begin position="29"/>
        <end position="48"/>
    </location>
</feature>
<accession>A0A2S7VPX9</accession>
<evidence type="ECO:0000313" key="4">
    <source>
        <dbReference type="EMBL" id="PQJ64206.1"/>
    </source>
</evidence>
<dbReference type="Pfam" id="PF00440">
    <property type="entry name" value="TetR_N"/>
    <property type="match status" value="1"/>
</dbReference>
<dbReference type="InterPro" id="IPR001647">
    <property type="entry name" value="HTH_TetR"/>
</dbReference>
<organism evidence="4 5">
    <name type="scientific">Vibrio chagasii</name>
    <dbReference type="NCBI Taxonomy" id="170679"/>
    <lineage>
        <taxon>Bacteria</taxon>
        <taxon>Pseudomonadati</taxon>
        <taxon>Pseudomonadota</taxon>
        <taxon>Gammaproteobacteria</taxon>
        <taxon>Vibrionales</taxon>
        <taxon>Vibrionaceae</taxon>
        <taxon>Vibrio</taxon>
    </lineage>
</organism>
<protein>
    <recommendedName>
        <fullName evidence="3">HTH tetR-type domain-containing protein</fullName>
    </recommendedName>
</protein>
<sequence>MKPSEAVKRKKILQSAIAHFSKTSYRNVKVNAIANSAGVSPSLIYYYYESKEHLFVESYAHIINQRVKSVSKLTFKKLVLLYTSVFLENYKFSASISEVASSNRDAKHDIHEVVYSCFKLCSDIKLTDYDTYLAVLMGLIPSQEVMSCPKEANFKMHNLLEAYNKLLK</sequence>
<keyword evidence="1 2" id="KW-0238">DNA-binding</keyword>
<keyword evidence="5" id="KW-1185">Reference proteome</keyword>
<name>A0A2S7VPX9_9VIBR</name>
<dbReference type="PRINTS" id="PR00455">
    <property type="entry name" value="HTHTETR"/>
</dbReference>
<evidence type="ECO:0000313" key="5">
    <source>
        <dbReference type="Proteomes" id="UP000238707"/>
    </source>
</evidence>
<dbReference type="PROSITE" id="PS50977">
    <property type="entry name" value="HTH_TETR_2"/>
    <property type="match status" value="1"/>
</dbReference>
<feature type="domain" description="HTH tetR-type" evidence="3">
    <location>
        <begin position="6"/>
        <end position="66"/>
    </location>
</feature>
<gene>
    <name evidence="4" type="ORF">BTO10_05305</name>
</gene>
<reference evidence="4 5" key="1">
    <citation type="submission" date="2016-12" db="EMBL/GenBank/DDBJ databases">
        <title>Diversity of luminous bacteria.</title>
        <authorList>
            <person name="Yoshizawa S."/>
            <person name="Kogure K."/>
        </authorList>
    </citation>
    <scope>NUCLEOTIDE SEQUENCE [LARGE SCALE GENOMIC DNA]</scope>
    <source>
        <strain evidence="4 5">LC2-408</strain>
    </source>
</reference>